<dbReference type="SUPFAM" id="SSF57184">
    <property type="entry name" value="Growth factor receptor domain"/>
    <property type="match status" value="1"/>
</dbReference>
<evidence type="ECO:0000256" key="4">
    <source>
        <dbReference type="ARBA" id="ARBA00022606"/>
    </source>
</evidence>
<evidence type="ECO:0000259" key="12">
    <source>
        <dbReference type="Pfam" id="PF15913"/>
    </source>
</evidence>
<dbReference type="PROSITE" id="PS50092">
    <property type="entry name" value="TSP1"/>
    <property type="match status" value="1"/>
</dbReference>
<dbReference type="GO" id="GO:0016055">
    <property type="term" value="P:Wnt signaling pathway"/>
    <property type="evidence" value="ECO:0007669"/>
    <property type="project" value="UniProtKB-KW"/>
</dbReference>
<keyword evidence="5" id="KW-0358">Heparin-binding</keyword>
<dbReference type="Proteomes" id="UP001152320">
    <property type="component" value="Chromosome 11"/>
</dbReference>
<dbReference type="GO" id="GO:0005576">
    <property type="term" value="C:extracellular region"/>
    <property type="evidence" value="ECO:0007669"/>
    <property type="project" value="UniProtKB-SubCell"/>
</dbReference>
<comment type="similarity">
    <text evidence="2">Belongs to the R-spondin family.</text>
</comment>
<feature type="compositionally biased region" description="Basic and acidic residues" evidence="10">
    <location>
        <begin position="216"/>
        <end position="237"/>
    </location>
</feature>
<evidence type="ECO:0000256" key="7">
    <source>
        <dbReference type="ARBA" id="ARBA00022729"/>
    </source>
</evidence>
<sequence length="253" mass="28945">MILQDIKLIFGLVLTIFIKSLIESRHLPTKSCPQGCATCSTYNGCFACKPHFYFLLYRSGMKQIGVCTHACPAGYYQNRANDYYRCSRCRVENCATCFDKDFCAFCQPPYFSYQGGCVLTCPLDMYADVRTGDCKAKVDCTVAAWSPWSACTRNGRTCGYKYGTELRIREIVNHPTPGGNPCPELSEERKCRLRIRYCPGQEARAASRAAKKKQAKEREKQRTERTQNLERDKNSIERRKRRKKLIAANNEVE</sequence>
<dbReference type="InterPro" id="IPR043601">
    <property type="entry name" value="Rspo_Fu-CRD_dom"/>
</dbReference>
<evidence type="ECO:0000256" key="9">
    <source>
        <dbReference type="ARBA" id="ARBA00023180"/>
    </source>
</evidence>
<keyword evidence="3" id="KW-0964">Secreted</keyword>
<comment type="subcellular location">
    <subcellularLocation>
        <location evidence="1">Secreted</location>
    </subcellularLocation>
</comment>
<comment type="caution">
    <text evidence="14">The sequence shown here is derived from an EMBL/GenBank/DDBJ whole genome shotgun (WGS) entry which is preliminary data.</text>
</comment>
<keyword evidence="8" id="KW-1015">Disulfide bond</keyword>
<accession>A0A9Q1H3G0</accession>
<evidence type="ECO:0000259" key="13">
    <source>
        <dbReference type="Pfam" id="PF19028"/>
    </source>
</evidence>
<dbReference type="OrthoDB" id="10257656at2759"/>
<dbReference type="PANTHER" id="PTHR46987:SF7">
    <property type="entry name" value="TNFR-CYS DOMAIN-CONTAINING PROTEIN"/>
    <property type="match status" value="1"/>
</dbReference>
<evidence type="ECO:0000313" key="14">
    <source>
        <dbReference type="EMBL" id="KAJ8033912.1"/>
    </source>
</evidence>
<gene>
    <name evidence="14" type="ORF">HOLleu_24294</name>
</gene>
<keyword evidence="6" id="KW-0879">Wnt signaling pathway</keyword>
<organism evidence="14 15">
    <name type="scientific">Holothuria leucospilota</name>
    <name type="common">Black long sea cucumber</name>
    <name type="synonym">Mertensiothuria leucospilota</name>
    <dbReference type="NCBI Taxonomy" id="206669"/>
    <lineage>
        <taxon>Eukaryota</taxon>
        <taxon>Metazoa</taxon>
        <taxon>Echinodermata</taxon>
        <taxon>Eleutherozoa</taxon>
        <taxon>Echinozoa</taxon>
        <taxon>Holothuroidea</taxon>
        <taxon>Aspidochirotacea</taxon>
        <taxon>Aspidochirotida</taxon>
        <taxon>Holothuriidae</taxon>
        <taxon>Holothuria</taxon>
    </lineage>
</organism>
<dbReference type="InterPro" id="IPR009030">
    <property type="entry name" value="Growth_fac_rcpt_cys_sf"/>
</dbReference>
<keyword evidence="15" id="KW-1185">Reference proteome</keyword>
<keyword evidence="4" id="KW-0716">Sensory transduction</keyword>
<dbReference type="PANTHER" id="PTHR46987">
    <property type="entry name" value="NEUROHYPOPHYSIAL HORMONES, N-TERMINAL DOMAIN CONTAINING PROTEIN"/>
    <property type="match status" value="1"/>
</dbReference>
<feature type="domain" description="R-spondin Fu-CRD" evidence="12">
    <location>
        <begin position="34"/>
        <end position="134"/>
    </location>
</feature>
<evidence type="ECO:0000256" key="5">
    <source>
        <dbReference type="ARBA" id="ARBA00022674"/>
    </source>
</evidence>
<evidence type="ECO:0000256" key="2">
    <source>
        <dbReference type="ARBA" id="ARBA00007308"/>
    </source>
</evidence>
<evidence type="ECO:0000256" key="1">
    <source>
        <dbReference type="ARBA" id="ARBA00004613"/>
    </source>
</evidence>
<dbReference type="SUPFAM" id="SSF82895">
    <property type="entry name" value="TSP-1 type 1 repeat"/>
    <property type="match status" value="1"/>
</dbReference>
<dbReference type="Gene3D" id="2.20.100.10">
    <property type="entry name" value="Thrombospondin type-1 (TSP1) repeat"/>
    <property type="match status" value="1"/>
</dbReference>
<dbReference type="CDD" id="cd00064">
    <property type="entry name" value="FU"/>
    <property type="match status" value="1"/>
</dbReference>
<dbReference type="InterPro" id="IPR051514">
    <property type="entry name" value="R-spondin"/>
</dbReference>
<evidence type="ECO:0000256" key="11">
    <source>
        <dbReference type="SAM" id="SignalP"/>
    </source>
</evidence>
<evidence type="ECO:0000313" key="15">
    <source>
        <dbReference type="Proteomes" id="UP001152320"/>
    </source>
</evidence>
<dbReference type="InterPro" id="IPR000884">
    <property type="entry name" value="TSP1_rpt"/>
</dbReference>
<feature type="signal peptide" evidence="11">
    <location>
        <begin position="1"/>
        <end position="24"/>
    </location>
</feature>
<dbReference type="SMART" id="SM00261">
    <property type="entry name" value="FU"/>
    <property type="match status" value="2"/>
</dbReference>
<keyword evidence="9" id="KW-0325">Glycoprotein</keyword>
<dbReference type="SMART" id="SM00209">
    <property type="entry name" value="TSP1"/>
    <property type="match status" value="1"/>
</dbReference>
<reference evidence="14" key="1">
    <citation type="submission" date="2021-10" db="EMBL/GenBank/DDBJ databases">
        <title>Tropical sea cucumber genome reveals ecological adaptation and Cuvierian tubules defense mechanism.</title>
        <authorList>
            <person name="Chen T."/>
        </authorList>
    </citation>
    <scope>NUCLEOTIDE SEQUENCE</scope>
    <source>
        <strain evidence="14">Nanhai2018</strain>
        <tissue evidence="14">Muscle</tissue>
    </source>
</reference>
<name>A0A9Q1H3G0_HOLLE</name>
<evidence type="ECO:0000256" key="8">
    <source>
        <dbReference type="ARBA" id="ARBA00023157"/>
    </source>
</evidence>
<dbReference type="AlphaFoldDB" id="A0A9Q1H3G0"/>
<dbReference type="InterPro" id="IPR036383">
    <property type="entry name" value="TSP1_rpt_sf"/>
</dbReference>
<proteinExistence type="inferred from homology"/>
<dbReference type="Gene3D" id="2.10.220.10">
    <property type="entry name" value="Hormone Receptor, Insulin-like Growth Factor Receptor 1, Chain A, domain 2"/>
    <property type="match status" value="1"/>
</dbReference>
<dbReference type="FunFam" id="2.20.100.10:FF:000019">
    <property type="entry name" value="Thrombospondin type 1 domain containing 7A"/>
    <property type="match status" value="1"/>
</dbReference>
<keyword evidence="7 11" id="KW-0732">Signal</keyword>
<evidence type="ECO:0000256" key="10">
    <source>
        <dbReference type="SAM" id="MobiDB-lite"/>
    </source>
</evidence>
<dbReference type="GO" id="GO:0008201">
    <property type="term" value="F:heparin binding"/>
    <property type="evidence" value="ECO:0007669"/>
    <property type="project" value="UniProtKB-KW"/>
</dbReference>
<evidence type="ECO:0000256" key="3">
    <source>
        <dbReference type="ARBA" id="ARBA00022525"/>
    </source>
</evidence>
<feature type="domain" description="Spondin-like TSP1" evidence="13">
    <location>
        <begin position="140"/>
        <end position="193"/>
    </location>
</feature>
<dbReference type="EMBL" id="JAIZAY010000011">
    <property type="protein sequence ID" value="KAJ8033912.1"/>
    <property type="molecule type" value="Genomic_DNA"/>
</dbReference>
<dbReference type="Pfam" id="PF19028">
    <property type="entry name" value="TSP1_spondin"/>
    <property type="match status" value="1"/>
</dbReference>
<dbReference type="InterPro" id="IPR006212">
    <property type="entry name" value="Furin_repeat"/>
</dbReference>
<evidence type="ECO:0000256" key="6">
    <source>
        <dbReference type="ARBA" id="ARBA00022687"/>
    </source>
</evidence>
<feature type="region of interest" description="Disordered" evidence="10">
    <location>
        <begin position="204"/>
        <end position="253"/>
    </location>
</feature>
<dbReference type="InterPro" id="IPR044004">
    <property type="entry name" value="TSP1_spondin_dom"/>
</dbReference>
<feature type="chain" id="PRO_5040115618" evidence="11">
    <location>
        <begin position="25"/>
        <end position="253"/>
    </location>
</feature>
<dbReference type="Pfam" id="PF15913">
    <property type="entry name" value="Furin-like_2"/>
    <property type="match status" value="1"/>
</dbReference>
<protein>
    <submittedName>
        <fullName evidence="14">R-spondin-3</fullName>
    </submittedName>
</protein>